<dbReference type="Proteomes" id="UP001270362">
    <property type="component" value="Unassembled WGS sequence"/>
</dbReference>
<reference evidence="2" key="1">
    <citation type="journal article" date="2023" name="Mol. Phylogenet. Evol.">
        <title>Genome-scale phylogeny and comparative genomics of the fungal order Sordariales.</title>
        <authorList>
            <person name="Hensen N."/>
            <person name="Bonometti L."/>
            <person name="Westerberg I."/>
            <person name="Brannstrom I.O."/>
            <person name="Guillou S."/>
            <person name="Cros-Aarteil S."/>
            <person name="Calhoun S."/>
            <person name="Haridas S."/>
            <person name="Kuo A."/>
            <person name="Mondo S."/>
            <person name="Pangilinan J."/>
            <person name="Riley R."/>
            <person name="LaButti K."/>
            <person name="Andreopoulos B."/>
            <person name="Lipzen A."/>
            <person name="Chen C."/>
            <person name="Yan M."/>
            <person name="Daum C."/>
            <person name="Ng V."/>
            <person name="Clum A."/>
            <person name="Steindorff A."/>
            <person name="Ohm R.A."/>
            <person name="Martin F."/>
            <person name="Silar P."/>
            <person name="Natvig D.O."/>
            <person name="Lalanne C."/>
            <person name="Gautier V."/>
            <person name="Ament-Velasquez S.L."/>
            <person name="Kruys A."/>
            <person name="Hutchinson M.I."/>
            <person name="Powell A.J."/>
            <person name="Barry K."/>
            <person name="Miller A.N."/>
            <person name="Grigoriev I.V."/>
            <person name="Debuchy R."/>
            <person name="Gladieux P."/>
            <person name="Hiltunen Thoren M."/>
            <person name="Johannesson H."/>
        </authorList>
    </citation>
    <scope>NUCLEOTIDE SEQUENCE</scope>
    <source>
        <strain evidence="2">CBS 314.62</strain>
    </source>
</reference>
<protein>
    <submittedName>
        <fullName evidence="2">Uncharacterized protein</fullName>
    </submittedName>
</protein>
<feature type="signal peptide" evidence="1">
    <location>
        <begin position="1"/>
        <end position="18"/>
    </location>
</feature>
<evidence type="ECO:0000313" key="2">
    <source>
        <dbReference type="EMBL" id="KAK3689011.1"/>
    </source>
</evidence>
<evidence type="ECO:0000313" key="3">
    <source>
        <dbReference type="Proteomes" id="UP001270362"/>
    </source>
</evidence>
<dbReference type="AlphaFoldDB" id="A0AAE1CCX4"/>
<comment type="caution">
    <text evidence="2">The sequence shown here is derived from an EMBL/GenBank/DDBJ whole genome shotgun (WGS) entry which is preliminary data.</text>
</comment>
<keyword evidence="1" id="KW-0732">Signal</keyword>
<keyword evidence="3" id="KW-1185">Reference proteome</keyword>
<name>A0AAE1CCX4_9PEZI</name>
<proteinExistence type="predicted"/>
<reference evidence="2" key="2">
    <citation type="submission" date="2023-06" db="EMBL/GenBank/DDBJ databases">
        <authorList>
            <consortium name="Lawrence Berkeley National Laboratory"/>
            <person name="Haridas S."/>
            <person name="Hensen N."/>
            <person name="Bonometti L."/>
            <person name="Westerberg I."/>
            <person name="Brannstrom I.O."/>
            <person name="Guillou S."/>
            <person name="Cros-Aarteil S."/>
            <person name="Calhoun S."/>
            <person name="Kuo A."/>
            <person name="Mondo S."/>
            <person name="Pangilinan J."/>
            <person name="Riley R."/>
            <person name="Labutti K."/>
            <person name="Andreopoulos B."/>
            <person name="Lipzen A."/>
            <person name="Chen C."/>
            <person name="Yanf M."/>
            <person name="Daum C."/>
            <person name="Ng V."/>
            <person name="Clum A."/>
            <person name="Steindorff A."/>
            <person name="Ohm R."/>
            <person name="Martin F."/>
            <person name="Silar P."/>
            <person name="Natvig D."/>
            <person name="Lalanne C."/>
            <person name="Gautier V."/>
            <person name="Ament-Velasquez S.L."/>
            <person name="Kruys A."/>
            <person name="Hutchinson M.I."/>
            <person name="Powell A.J."/>
            <person name="Barry K."/>
            <person name="Miller A.N."/>
            <person name="Grigoriev I.V."/>
            <person name="Debuchy R."/>
            <person name="Gladieux P."/>
            <person name="Thoren M.H."/>
            <person name="Johannesson H."/>
        </authorList>
    </citation>
    <scope>NUCLEOTIDE SEQUENCE</scope>
    <source>
        <strain evidence="2">CBS 314.62</strain>
    </source>
</reference>
<accession>A0AAE1CCX4</accession>
<sequence length="91" mass="10062">MDDAMFFLFSLFPVLTSGERLFTLRPGGFYGGLDNQQGILDTGKRHGQTTHQQYALHWVVYRFLFPSAGTAGIGSGMDGWRGVSSWQTLTG</sequence>
<feature type="chain" id="PRO_5042041567" evidence="1">
    <location>
        <begin position="19"/>
        <end position="91"/>
    </location>
</feature>
<evidence type="ECO:0000256" key="1">
    <source>
        <dbReference type="SAM" id="SignalP"/>
    </source>
</evidence>
<dbReference type="EMBL" id="JAULSO010000002">
    <property type="protein sequence ID" value="KAK3689011.1"/>
    <property type="molecule type" value="Genomic_DNA"/>
</dbReference>
<gene>
    <name evidence="2" type="ORF">B0T22DRAFT_165265</name>
</gene>
<organism evidence="2 3">
    <name type="scientific">Podospora appendiculata</name>
    <dbReference type="NCBI Taxonomy" id="314037"/>
    <lineage>
        <taxon>Eukaryota</taxon>
        <taxon>Fungi</taxon>
        <taxon>Dikarya</taxon>
        <taxon>Ascomycota</taxon>
        <taxon>Pezizomycotina</taxon>
        <taxon>Sordariomycetes</taxon>
        <taxon>Sordariomycetidae</taxon>
        <taxon>Sordariales</taxon>
        <taxon>Podosporaceae</taxon>
        <taxon>Podospora</taxon>
    </lineage>
</organism>